<dbReference type="PANTHER" id="PTHR23159:SF60">
    <property type="entry name" value="SPINDLE ASSEMBLY ABNORMAL PROTEIN 4"/>
    <property type="match status" value="1"/>
</dbReference>
<dbReference type="PANTHER" id="PTHR23159">
    <property type="entry name" value="CENTROSOMAL PROTEIN 2"/>
    <property type="match status" value="1"/>
</dbReference>
<feature type="compositionally biased region" description="Polar residues" evidence="2">
    <location>
        <begin position="841"/>
        <end position="850"/>
    </location>
</feature>
<evidence type="ECO:0000313" key="3">
    <source>
        <dbReference type="EMBL" id="KWX13015.1"/>
    </source>
</evidence>
<feature type="coiled-coil region" evidence="1">
    <location>
        <begin position="54"/>
        <end position="224"/>
    </location>
</feature>
<dbReference type="Proteomes" id="UP000070089">
    <property type="component" value="Unassembled WGS sequence"/>
</dbReference>
<feature type="compositionally biased region" description="Low complexity" evidence="2">
    <location>
        <begin position="826"/>
        <end position="839"/>
    </location>
</feature>
<protein>
    <submittedName>
        <fullName evidence="3">Coiled-coil protein</fullName>
    </submittedName>
</protein>
<feature type="compositionally biased region" description="Polar residues" evidence="2">
    <location>
        <begin position="906"/>
        <end position="930"/>
    </location>
</feature>
<organism evidence="3 4">
    <name type="scientific">Giardia duodenalis assemblage B</name>
    <dbReference type="NCBI Taxonomy" id="1394984"/>
    <lineage>
        <taxon>Eukaryota</taxon>
        <taxon>Metamonada</taxon>
        <taxon>Diplomonadida</taxon>
        <taxon>Hexamitidae</taxon>
        <taxon>Giardiinae</taxon>
        <taxon>Giardia</taxon>
    </lineage>
</organism>
<dbReference type="EMBL" id="JXTI01000088">
    <property type="protein sequence ID" value="KWX13015.1"/>
    <property type="molecule type" value="Genomic_DNA"/>
</dbReference>
<name>A0A132NSD4_GIAIN</name>
<sequence>MLKRTPRLPPRVASQQHAVSLPAEATRMTPVDSSLTYSAQHFCSQASTFRQSLIDDMHRREDEIKTKSKKLEKDMNDLQHRLETVSRAEKRLAKVQRQLSETEATLQAKNNELMQLTSSHAAMKQRVVDLERRLESRAINIVTAEGHITLERQRLAELKKKANDMVDEAVTAKEEAAKLCKKYLSDKAQLDEKNANYQFLQLENKELKRKLDELDRLNKVRDDEFSRLRTQQEAEASRIQQDKTYIQRMDDLYTAREAAIALRERELERLLKEIEGLHRKSDSKTAQMELEHQKVTLEYKSAIDSLSYRIKAKDVELSKLQMENAHLKGIAVNSLSAENASELKNANKALSAHVEELTSHLLSLNSALDKLQTENQELVEENKRNATMLAQLERFAKAPPSQNATASDISLPHRPMSPAARLAADRLNHYNSILSKSQPADGLKSAINRQIEAANERLLDIQDLQQTATDASKLSTNSHAGATGVGLQSRSVDAAAASIMEEARTIRLKYERAMMRSEDFLSALQRDVATAVYAISTKSQELQAREEFIQQICAQIKTDAESVIVERNTLDQQRTNLEKVIAEEVEARLQQKLTIYEKERSAELLSSEFRKSFVDILRLHKQMPEADALYILERIISRATSVKRSDSIMRMVDSQSNDGTRSNEGIALPVEASLSSSNSFKCKYCGSLNILTTHFTSTETSDKNLQTDNVVSELKELWTLADQLQSSRSKISVDTSALQSTCSARISTATSHPSISIQAAASAFSGDPYRIESSQAPLLQSNPSNVLESKPGYSRFSMLDTLKQTHAPTMLSRTAADLSKGDSEPSRGASRSSQSSRSRSLGRTASNPDTRSVRFSGVLEHVSSPHRGDSKATTRSILLTGDSVQALDTYLRRGRNTSESVRPVNLISSSETMTSLADPSPSTDRTPVTANTSSISNTSIGSHEKPYYREAKQNAAEINRLLMKTENLTKRQLPIQYNEATHTSISAVTKPESINALHQFPSSSTSNMTLINLPDSQLLRRVEDILSRSAAESLTLDPPSLSQSGGYPAMHRSEIPHPLPPPSTSKFSTIYGLESPEGRQAASFSENMGGSDSCIYV</sequence>
<feature type="compositionally biased region" description="Low complexity" evidence="2">
    <location>
        <begin position="931"/>
        <end position="940"/>
    </location>
</feature>
<evidence type="ECO:0000256" key="1">
    <source>
        <dbReference type="SAM" id="Coils"/>
    </source>
</evidence>
<feature type="region of interest" description="Disordered" evidence="2">
    <location>
        <begin position="1078"/>
        <end position="1097"/>
    </location>
</feature>
<reference evidence="3 4" key="1">
    <citation type="journal article" date="2015" name="Mol. Biochem. Parasitol.">
        <title>Identification of polymorphic genes for use in assemblage B genotyping assays through comparative genomics of multiple assemblage B Giardia duodenalis isolates.</title>
        <authorList>
            <person name="Wielinga C."/>
            <person name="Thompson R.C."/>
            <person name="Monis P."/>
            <person name="Ryan U."/>
        </authorList>
    </citation>
    <scope>NUCLEOTIDE SEQUENCE [LARGE SCALE GENOMIC DNA]</scope>
    <source>
        <strain evidence="3 4">BAH15c1</strain>
    </source>
</reference>
<comment type="caution">
    <text evidence="3">The sequence shown here is derived from an EMBL/GenBank/DDBJ whole genome shotgun (WGS) entry which is preliminary data.</text>
</comment>
<evidence type="ECO:0000256" key="2">
    <source>
        <dbReference type="SAM" id="MobiDB-lite"/>
    </source>
</evidence>
<feature type="region of interest" description="Disordered" evidence="2">
    <location>
        <begin position="1034"/>
        <end position="1066"/>
    </location>
</feature>
<dbReference type="AlphaFoldDB" id="A0A132NSD4"/>
<feature type="region of interest" description="Disordered" evidence="2">
    <location>
        <begin position="901"/>
        <end position="943"/>
    </location>
</feature>
<proteinExistence type="predicted"/>
<evidence type="ECO:0000313" key="4">
    <source>
        <dbReference type="Proteomes" id="UP000070089"/>
    </source>
</evidence>
<accession>A0A132NSD4</accession>
<feature type="region of interest" description="Disordered" evidence="2">
    <location>
        <begin position="815"/>
        <end position="854"/>
    </location>
</feature>
<dbReference type="OrthoDB" id="10258456at2759"/>
<dbReference type="VEuPathDB" id="GiardiaDB:QR46_3008"/>
<feature type="coiled-coil region" evidence="1">
    <location>
        <begin position="340"/>
        <end position="388"/>
    </location>
</feature>
<feature type="coiled-coil region" evidence="1">
    <location>
        <begin position="260"/>
        <end position="287"/>
    </location>
</feature>
<keyword evidence="1" id="KW-0175">Coiled coil</keyword>
<gene>
    <name evidence="3" type="ORF">QR46_3008</name>
</gene>